<evidence type="ECO:0000256" key="1">
    <source>
        <dbReference type="SAM" id="MobiDB-lite"/>
    </source>
</evidence>
<keyword evidence="3" id="KW-1185">Reference proteome</keyword>
<organism evidence="2 3">
    <name type="scientific">Digitaria exilis</name>
    <dbReference type="NCBI Taxonomy" id="1010633"/>
    <lineage>
        <taxon>Eukaryota</taxon>
        <taxon>Viridiplantae</taxon>
        <taxon>Streptophyta</taxon>
        <taxon>Embryophyta</taxon>
        <taxon>Tracheophyta</taxon>
        <taxon>Spermatophyta</taxon>
        <taxon>Magnoliopsida</taxon>
        <taxon>Liliopsida</taxon>
        <taxon>Poales</taxon>
        <taxon>Poaceae</taxon>
        <taxon>PACMAD clade</taxon>
        <taxon>Panicoideae</taxon>
        <taxon>Panicodae</taxon>
        <taxon>Paniceae</taxon>
        <taxon>Anthephorinae</taxon>
        <taxon>Digitaria</taxon>
    </lineage>
</organism>
<protein>
    <submittedName>
        <fullName evidence="2">Uncharacterized protein</fullName>
    </submittedName>
</protein>
<dbReference type="AlphaFoldDB" id="A0A835KMS9"/>
<dbReference type="OrthoDB" id="695145at2759"/>
<dbReference type="Proteomes" id="UP000636709">
    <property type="component" value="Unassembled WGS sequence"/>
</dbReference>
<evidence type="ECO:0000313" key="2">
    <source>
        <dbReference type="EMBL" id="KAF8748309.1"/>
    </source>
</evidence>
<evidence type="ECO:0000313" key="3">
    <source>
        <dbReference type="Proteomes" id="UP000636709"/>
    </source>
</evidence>
<comment type="caution">
    <text evidence="2">The sequence shown here is derived from an EMBL/GenBank/DDBJ whole genome shotgun (WGS) entry which is preliminary data.</text>
</comment>
<dbReference type="EMBL" id="JACEFO010001096">
    <property type="protein sequence ID" value="KAF8748309.1"/>
    <property type="molecule type" value="Genomic_DNA"/>
</dbReference>
<proteinExistence type="predicted"/>
<accession>A0A835KMS9</accession>
<feature type="region of interest" description="Disordered" evidence="1">
    <location>
        <begin position="1"/>
        <end position="33"/>
    </location>
</feature>
<gene>
    <name evidence="2" type="ORF">HU200_012945</name>
</gene>
<sequence>MPSLDSPAMATRGKKRNPTSPAMNTRSKRRLSL</sequence>
<reference evidence="2" key="1">
    <citation type="submission" date="2020-07" db="EMBL/GenBank/DDBJ databases">
        <title>Genome sequence and genetic diversity analysis of an under-domesticated orphan crop, white fonio (Digitaria exilis).</title>
        <authorList>
            <person name="Bennetzen J.L."/>
            <person name="Chen S."/>
            <person name="Ma X."/>
            <person name="Wang X."/>
            <person name="Yssel A.E.J."/>
            <person name="Chaluvadi S.R."/>
            <person name="Johnson M."/>
            <person name="Gangashetty P."/>
            <person name="Hamidou F."/>
            <person name="Sanogo M.D."/>
            <person name="Zwaenepoel A."/>
            <person name="Wallace J."/>
            <person name="Van De Peer Y."/>
            <person name="Van Deynze A."/>
        </authorList>
    </citation>
    <scope>NUCLEOTIDE SEQUENCE</scope>
    <source>
        <tissue evidence="2">Leaves</tissue>
    </source>
</reference>
<name>A0A835KMS9_9POAL</name>